<feature type="region of interest" description="Disordered" evidence="1">
    <location>
        <begin position="184"/>
        <end position="212"/>
    </location>
</feature>
<dbReference type="EMBL" id="CACRXK020003193">
    <property type="protein sequence ID" value="CAB3997807.1"/>
    <property type="molecule type" value="Genomic_DNA"/>
</dbReference>
<evidence type="ECO:0000256" key="1">
    <source>
        <dbReference type="SAM" id="MobiDB-lite"/>
    </source>
</evidence>
<dbReference type="PANTHER" id="PTHR33667:SF7">
    <property type="entry name" value="RIKEN CDNA 1810020O05 GENE"/>
    <property type="match status" value="1"/>
</dbReference>
<dbReference type="Pfam" id="PF15084">
    <property type="entry name" value="DUF4550"/>
    <property type="match status" value="1"/>
</dbReference>
<evidence type="ECO:0000313" key="2">
    <source>
        <dbReference type="EMBL" id="CAB3997807.1"/>
    </source>
</evidence>
<feature type="region of interest" description="Disordered" evidence="1">
    <location>
        <begin position="840"/>
        <end position="863"/>
    </location>
</feature>
<keyword evidence="3" id="KW-1185">Reference proteome</keyword>
<evidence type="ECO:0000313" key="3">
    <source>
        <dbReference type="Proteomes" id="UP001152795"/>
    </source>
</evidence>
<feature type="region of interest" description="Disordered" evidence="1">
    <location>
        <begin position="1207"/>
        <end position="1246"/>
    </location>
</feature>
<proteinExistence type="predicted"/>
<feature type="region of interest" description="Disordered" evidence="1">
    <location>
        <begin position="1156"/>
        <end position="1192"/>
    </location>
</feature>
<dbReference type="AlphaFoldDB" id="A0A6S7HXU5"/>
<gene>
    <name evidence="2" type="ORF">PACLA_8A034495</name>
</gene>
<feature type="compositionally biased region" description="Polar residues" evidence="1">
    <location>
        <begin position="1223"/>
        <end position="1240"/>
    </location>
</feature>
<sequence>MVSRNSRTSIVREPGEHKVTFTVTLACAVQAVDGDAPIIESKKGKRLAVYEAPKAQHYFHLEYKLMPDDLEPVKTDVVMYGVAAKIYNENDSKVLKTWKEGEKIWIAWTQNVSMWITKELLLDIFEHSLELLIWDSKDKVSARARFDRPKAFRLPAGQENEEDAGNHGGSSNVKALVLKQSLSHAQLQPKESRERRGDRLARTTSGTTGRTLQDHLAQAEEFRATTAPTGSNSLQTPAPSAVTKTSELAKVQVRVDESSRQHWLCIAQLAGLTEPFSEEEMARLSELVDTRKRSNFENEKRKKIKVDELEKDTKTSRRKSKKDEQRSTVLAAFTRIHGIASIKLRLSLLFAGTKSITERLGNKVNGIEDLMVTVSLDKQLLSDEQKKDLNPMVIKLFSVNDLPNKPLSYDELNETCVPVFAQYKFFKQPMHRTLSYPHDRNVYWDDVNVVLLGILDQGELQEYLQGPPLHIEIHDRDRDNELKKVKADLFGDNPEDEMINNVSLIAGRRTTHNPFKDKDKAWDPYGVAKLDLSELLLGQRYMYMCIPVHNCSSPDPNVGHDRPGGSIVGHAGSVDGPEEEPLPSANYIEACSELKLKIEVGYPLTTATEVRRRITDPDQVEIPDECPFARVIYIFDYSNTTFLKELQTEITEINATALELMNLPEHIIDAALSTYKLSEEQKDSKTLNILTGFQVIDGVRHIFVLEGLRDEAIKRLIESLPLDQENNDPGSVKALYKSDMTFSDRLYVSLDVDLCRVRLHDSLTNITRKPLLYVRDIVPRACFEGLTRLDKILSASKLREVVKNDLFPTPEMILSVSREFGIPLTAEDFGEAGLGEDFGRMEDMSGENSQDPGDSTKRRNWTPLQLKNPEYLETLKSRETTNRDFIMENILRTQTKDPREKPDSIAVSKAELDNCIAHNYSTQSLNSTELSKRKLKKVLSKDPGGVYTYCSDYNSASIETSEESAASQINRDEEKQRWLTEKGFIVSSSKTALESNQHPLKPDNARVMELNKPWRENVLHANILKPTVDRIVFPWKHRDKDMDTIKPPAEPRYLGSIHLYGDVREQEKRDAAEKDMREWESRVVVDDVRFRTHRCLPRTELTDKGDKSASALTKLDDILKDPPQKFSLKEGDLGLDKVPPLGTLGGAGRRGKVEEEMKHGGYRPGPQDERSWLMEGNRIPVGVDGKEGKKEKEQDFRLVFKTKSSTYRRPIEPLEPHERQTHLFPNNMESLNLTEQPSKLDSTETR</sequence>
<comment type="caution">
    <text evidence="2">The sequence shown here is derived from an EMBL/GenBank/DDBJ whole genome shotgun (WGS) entry which is preliminary data.</text>
</comment>
<accession>A0A6S7HXU5</accession>
<dbReference type="PANTHER" id="PTHR33667">
    <property type="entry name" value="SI:DKEY-57N24.6"/>
    <property type="match status" value="1"/>
</dbReference>
<feature type="compositionally biased region" description="Basic and acidic residues" evidence="1">
    <location>
        <begin position="1209"/>
        <end position="1221"/>
    </location>
</feature>
<feature type="compositionally biased region" description="Polar residues" evidence="1">
    <location>
        <begin position="202"/>
        <end position="211"/>
    </location>
</feature>
<protein>
    <submittedName>
        <fullName evidence="2">Uncharacterized protein</fullName>
    </submittedName>
</protein>
<feature type="compositionally biased region" description="Basic and acidic residues" evidence="1">
    <location>
        <begin position="190"/>
        <end position="201"/>
    </location>
</feature>
<dbReference type="Proteomes" id="UP001152795">
    <property type="component" value="Unassembled WGS sequence"/>
</dbReference>
<dbReference type="InterPro" id="IPR027876">
    <property type="entry name" value="DUF4550"/>
</dbReference>
<name>A0A6S7HXU5_PARCT</name>
<dbReference type="OrthoDB" id="188352at2759"/>
<organism evidence="2 3">
    <name type="scientific">Paramuricea clavata</name>
    <name type="common">Red gorgonian</name>
    <name type="synonym">Violescent sea-whip</name>
    <dbReference type="NCBI Taxonomy" id="317549"/>
    <lineage>
        <taxon>Eukaryota</taxon>
        <taxon>Metazoa</taxon>
        <taxon>Cnidaria</taxon>
        <taxon>Anthozoa</taxon>
        <taxon>Octocorallia</taxon>
        <taxon>Malacalcyonacea</taxon>
        <taxon>Plexauridae</taxon>
        <taxon>Paramuricea</taxon>
    </lineage>
</organism>
<reference evidence="2" key="1">
    <citation type="submission" date="2020-04" db="EMBL/GenBank/DDBJ databases">
        <authorList>
            <person name="Alioto T."/>
            <person name="Alioto T."/>
            <person name="Gomez Garrido J."/>
        </authorList>
    </citation>
    <scope>NUCLEOTIDE SEQUENCE</scope>
    <source>
        <strain evidence="2">A484AB</strain>
    </source>
</reference>